<dbReference type="PATRIC" id="fig|1229783.3.peg.1006"/>
<dbReference type="InterPro" id="IPR000109">
    <property type="entry name" value="POT_fam"/>
</dbReference>
<dbReference type="Proteomes" id="UP000009885">
    <property type="component" value="Unassembled WGS sequence"/>
</dbReference>
<evidence type="ECO:0000256" key="3">
    <source>
        <dbReference type="ARBA" id="ARBA00022448"/>
    </source>
</evidence>
<evidence type="ECO:0000259" key="10">
    <source>
        <dbReference type="PROSITE" id="PS50850"/>
    </source>
</evidence>
<dbReference type="GO" id="GO:0035443">
    <property type="term" value="P:tripeptide transmembrane transport"/>
    <property type="evidence" value="ECO:0007669"/>
    <property type="project" value="UniProtKB-ARBA"/>
</dbReference>
<organism evidence="11 12">
    <name type="scientific">Staphylococcus massiliensis S46</name>
    <dbReference type="NCBI Taxonomy" id="1229783"/>
    <lineage>
        <taxon>Bacteria</taxon>
        <taxon>Bacillati</taxon>
        <taxon>Bacillota</taxon>
        <taxon>Bacilli</taxon>
        <taxon>Bacillales</taxon>
        <taxon>Staphylococcaceae</taxon>
        <taxon>Staphylococcus</taxon>
    </lineage>
</organism>
<dbReference type="Gene3D" id="1.20.1250.20">
    <property type="entry name" value="MFS general substrate transporter like domains"/>
    <property type="match status" value="1"/>
</dbReference>
<name>K9B431_9STAP</name>
<feature type="transmembrane region" description="Helical" evidence="9">
    <location>
        <begin position="234"/>
        <end position="253"/>
    </location>
</feature>
<feature type="transmembrane region" description="Helical" evidence="9">
    <location>
        <begin position="186"/>
        <end position="207"/>
    </location>
</feature>
<evidence type="ECO:0000256" key="2">
    <source>
        <dbReference type="ARBA" id="ARBA00005982"/>
    </source>
</evidence>
<keyword evidence="5 8" id="KW-0812">Transmembrane</keyword>
<dbReference type="GO" id="GO:0015333">
    <property type="term" value="F:peptide:proton symporter activity"/>
    <property type="evidence" value="ECO:0007669"/>
    <property type="project" value="UniProtKB-ARBA"/>
</dbReference>
<dbReference type="CDD" id="cd17346">
    <property type="entry name" value="MFS_DtpA_like"/>
    <property type="match status" value="1"/>
</dbReference>
<evidence type="ECO:0000256" key="4">
    <source>
        <dbReference type="ARBA" id="ARBA00022475"/>
    </source>
</evidence>
<dbReference type="SUPFAM" id="SSF103473">
    <property type="entry name" value="MFS general substrate transporter"/>
    <property type="match status" value="1"/>
</dbReference>
<feature type="transmembrane region" description="Helical" evidence="9">
    <location>
        <begin position="157"/>
        <end position="180"/>
    </location>
</feature>
<dbReference type="GO" id="GO:0071916">
    <property type="term" value="F:dipeptide transmembrane transporter activity"/>
    <property type="evidence" value="ECO:0007669"/>
    <property type="project" value="UniProtKB-ARBA"/>
</dbReference>
<dbReference type="InterPro" id="IPR018456">
    <property type="entry name" value="PTR2_symporter_CS"/>
</dbReference>
<gene>
    <name evidence="11" type="ORF">C273_04995</name>
</gene>
<dbReference type="PANTHER" id="PTHR23517">
    <property type="entry name" value="RESISTANCE PROTEIN MDTM, PUTATIVE-RELATED-RELATED"/>
    <property type="match status" value="1"/>
</dbReference>
<dbReference type="InterPro" id="IPR050171">
    <property type="entry name" value="MFS_Transporters"/>
</dbReference>
<feature type="transmembrane region" description="Helical" evidence="9">
    <location>
        <begin position="259"/>
        <end position="280"/>
    </location>
</feature>
<keyword evidence="3 8" id="KW-0813">Transport</keyword>
<protein>
    <submittedName>
        <fullName evidence="11">Di-tripeptide ABC transporter</fullName>
    </submittedName>
</protein>
<comment type="similarity">
    <text evidence="2 8">Belongs to the major facilitator superfamily. Proton-dependent oligopeptide transporter (POT/PTR) (TC 2.A.17) family.</text>
</comment>
<dbReference type="PROSITE" id="PS50850">
    <property type="entry name" value="MFS"/>
    <property type="match status" value="1"/>
</dbReference>
<dbReference type="PANTHER" id="PTHR23517:SF15">
    <property type="entry name" value="PROTON-DEPENDENT OLIGOPEPTIDE FAMILY TRANSPORT PROTEIN"/>
    <property type="match status" value="1"/>
</dbReference>
<dbReference type="PROSITE" id="PS01023">
    <property type="entry name" value="PTR2_2"/>
    <property type="match status" value="1"/>
</dbReference>
<evidence type="ECO:0000256" key="6">
    <source>
        <dbReference type="ARBA" id="ARBA00022989"/>
    </source>
</evidence>
<evidence type="ECO:0000256" key="7">
    <source>
        <dbReference type="ARBA" id="ARBA00023136"/>
    </source>
</evidence>
<keyword evidence="4" id="KW-1003">Cell membrane</keyword>
<evidence type="ECO:0000256" key="8">
    <source>
        <dbReference type="RuleBase" id="RU003755"/>
    </source>
</evidence>
<dbReference type="FunFam" id="1.20.1250.20:FF:000017">
    <property type="entry name" value="Dipeptide and tripeptide permease A"/>
    <property type="match status" value="1"/>
</dbReference>
<dbReference type="Pfam" id="PF00854">
    <property type="entry name" value="PTR2"/>
    <property type="match status" value="1"/>
</dbReference>
<comment type="caution">
    <text evidence="11">The sequence shown here is derived from an EMBL/GenBank/DDBJ whole genome shotgun (WGS) entry which is preliminary data.</text>
</comment>
<keyword evidence="7 9" id="KW-0472">Membrane</keyword>
<accession>K9B431</accession>
<evidence type="ECO:0000256" key="5">
    <source>
        <dbReference type="ARBA" id="ARBA00022692"/>
    </source>
</evidence>
<dbReference type="RefSeq" id="WP_009383105.1">
    <property type="nucleotide sequence ID" value="NZ_AMSQ01000006.1"/>
</dbReference>
<feature type="transmembrane region" description="Helical" evidence="9">
    <location>
        <begin position="402"/>
        <end position="421"/>
    </location>
</feature>
<evidence type="ECO:0000256" key="1">
    <source>
        <dbReference type="ARBA" id="ARBA00004651"/>
    </source>
</evidence>
<sequence>MRNNNNRGAPTEIPQTGFFGHPSGLGILFSVEFWERFSYYGMRALLIFYMYYAIEDGGLGLEQTTAQSILSIYGSLIFMTSILGGWIADRILGTRSATFLGGVLIIIGHIFLSLPIGGLVALCISMFFIIIGSGLMKPNISNIVGRLYPKGDSRMDSGFVIFYMAVNMGALIAPIALTHFEKTKNFHGGFLIAAIGMGLALVIYLLFTRNTLGQVGLKPEDPLSHKEKKLYGKIFGFSTLALVIAAIIGLMTQTLTFDLISYIVLVLGLVLPIVYFTIMIRSKEVSDTERSRVYAFIPLFVVGVIFWSIQEQGANVLNVFAKKSADLSLNLFGLEFDFPLTWFQTINPFFIVVFAPIISFLWKKLDKYEPSLPMKFAIGLMFAGASFILMMVVIMMTGSAKIAVFWIILSYMICVIGELLISPTGSSSAVKLAPLKFNAQMMSLWLLTNATAQALNGQLVKLIPILGDRNYFGFIGGFAVLIGIVIFLITPIIKRSMKGIH</sequence>
<dbReference type="GO" id="GO:0042937">
    <property type="term" value="F:tripeptide transmembrane transporter activity"/>
    <property type="evidence" value="ECO:0007669"/>
    <property type="project" value="UniProtKB-ARBA"/>
</dbReference>
<keyword evidence="6 9" id="KW-1133">Transmembrane helix</keyword>
<dbReference type="OrthoDB" id="9772725at2"/>
<feature type="transmembrane region" description="Helical" evidence="9">
    <location>
        <begin position="37"/>
        <end position="54"/>
    </location>
</feature>
<feature type="transmembrane region" description="Helical" evidence="9">
    <location>
        <begin position="342"/>
        <end position="362"/>
    </location>
</feature>
<feature type="transmembrane region" description="Helical" evidence="9">
    <location>
        <begin position="66"/>
        <end position="88"/>
    </location>
</feature>
<feature type="domain" description="Major facilitator superfamily (MFS) profile" evidence="10">
    <location>
        <begin position="1"/>
        <end position="212"/>
    </location>
</feature>
<dbReference type="eggNOG" id="COG3104">
    <property type="taxonomic scope" value="Bacteria"/>
</dbReference>
<dbReference type="NCBIfam" id="TIGR00924">
    <property type="entry name" value="yjdL_sub1_fam"/>
    <property type="match status" value="1"/>
</dbReference>
<dbReference type="InterPro" id="IPR036259">
    <property type="entry name" value="MFS_trans_sf"/>
</dbReference>
<proteinExistence type="inferred from homology"/>
<evidence type="ECO:0000313" key="11">
    <source>
        <dbReference type="EMBL" id="EKU48540.1"/>
    </source>
</evidence>
<dbReference type="InterPro" id="IPR005279">
    <property type="entry name" value="Dipep/tripep_permease"/>
</dbReference>
<feature type="transmembrane region" description="Helical" evidence="9">
    <location>
        <begin position="374"/>
        <end position="396"/>
    </location>
</feature>
<dbReference type="GO" id="GO:0005886">
    <property type="term" value="C:plasma membrane"/>
    <property type="evidence" value="ECO:0007669"/>
    <property type="project" value="UniProtKB-SubCell"/>
</dbReference>
<feature type="transmembrane region" description="Helical" evidence="9">
    <location>
        <begin position="95"/>
        <end position="112"/>
    </location>
</feature>
<reference evidence="11 12" key="1">
    <citation type="journal article" date="2013" name="Genome Announc.">
        <title>Genome Sequence of Staphylococcus massiliensis Strain S46, Isolated from the Surface of Healthy Human Skin.</title>
        <authorList>
            <person name="Srivastav R."/>
            <person name="Singh A."/>
            <person name="Jangir P.K."/>
            <person name="Kumari C."/>
            <person name="Muduli S."/>
            <person name="Sharma R."/>
        </authorList>
    </citation>
    <scope>NUCLEOTIDE SEQUENCE [LARGE SCALE GENOMIC DNA]</scope>
    <source>
        <strain evidence="11 12">S46</strain>
    </source>
</reference>
<dbReference type="AlphaFoldDB" id="K9B431"/>
<evidence type="ECO:0000256" key="9">
    <source>
        <dbReference type="SAM" id="Phobius"/>
    </source>
</evidence>
<keyword evidence="12" id="KW-1185">Reference proteome</keyword>
<evidence type="ECO:0000313" key="12">
    <source>
        <dbReference type="Proteomes" id="UP000009885"/>
    </source>
</evidence>
<feature type="transmembrane region" description="Helical" evidence="9">
    <location>
        <begin position="292"/>
        <end position="309"/>
    </location>
</feature>
<comment type="subcellular location">
    <subcellularLocation>
        <location evidence="1">Cell membrane</location>
        <topology evidence="1">Multi-pass membrane protein</topology>
    </subcellularLocation>
    <subcellularLocation>
        <location evidence="8">Membrane</location>
        <topology evidence="8">Multi-pass membrane protein</topology>
    </subcellularLocation>
</comment>
<dbReference type="EMBL" id="AMSQ01000006">
    <property type="protein sequence ID" value="EKU48540.1"/>
    <property type="molecule type" value="Genomic_DNA"/>
</dbReference>
<feature type="transmembrane region" description="Helical" evidence="9">
    <location>
        <begin position="471"/>
        <end position="493"/>
    </location>
</feature>
<feature type="transmembrane region" description="Helical" evidence="9">
    <location>
        <begin position="118"/>
        <end position="136"/>
    </location>
</feature>
<dbReference type="InterPro" id="IPR020846">
    <property type="entry name" value="MFS_dom"/>
</dbReference>